<dbReference type="PANTHER" id="PTHR35174:SF1">
    <property type="entry name" value="BLL0086 PROTEIN"/>
    <property type="match status" value="1"/>
</dbReference>
<accession>A0A5B8W1F6</accession>
<name>A0A5B8W1F6_9SPHI</name>
<dbReference type="AlphaFoldDB" id="A0A5B8W1F6"/>
<dbReference type="EMBL" id="CP042437">
    <property type="protein sequence ID" value="QEC77684.1"/>
    <property type="molecule type" value="Genomic_DNA"/>
</dbReference>
<evidence type="ECO:0000313" key="3">
    <source>
        <dbReference type="EMBL" id="QEC77684.1"/>
    </source>
</evidence>
<dbReference type="KEGG" id="mgk:FSB76_17690"/>
<feature type="domain" description="YCII-related" evidence="2">
    <location>
        <begin position="7"/>
        <end position="116"/>
    </location>
</feature>
<evidence type="ECO:0000313" key="4">
    <source>
        <dbReference type="Proteomes" id="UP000321362"/>
    </source>
</evidence>
<dbReference type="InterPro" id="IPR005545">
    <property type="entry name" value="YCII"/>
</dbReference>
<evidence type="ECO:0000256" key="1">
    <source>
        <dbReference type="ARBA" id="ARBA00007689"/>
    </source>
</evidence>
<proteinExistence type="inferred from homology"/>
<evidence type="ECO:0000259" key="2">
    <source>
        <dbReference type="Pfam" id="PF03795"/>
    </source>
</evidence>
<dbReference type="PANTHER" id="PTHR35174">
    <property type="entry name" value="BLL7171 PROTEIN-RELATED"/>
    <property type="match status" value="1"/>
</dbReference>
<keyword evidence="4" id="KW-1185">Reference proteome</keyword>
<sequence>MNEFLLIFRQVEENATESRSPEQMQATMKLWMDWLGGIAAQDKLVSNGNRLYNGTGSVVRPGNVVTNGPYVEIKELIGGYSMIKCDTLEEATEISKGCPILLVGGNVEVRQVVPMNM</sequence>
<gene>
    <name evidence="3" type="ORF">FSB76_17690</name>
</gene>
<protein>
    <submittedName>
        <fullName evidence="3">Transcription initiation protein</fullName>
    </submittedName>
</protein>
<dbReference type="Proteomes" id="UP000321362">
    <property type="component" value="Chromosome"/>
</dbReference>
<comment type="similarity">
    <text evidence="1">Belongs to the YciI family.</text>
</comment>
<dbReference type="Pfam" id="PF03795">
    <property type="entry name" value="YCII"/>
    <property type="match status" value="1"/>
</dbReference>
<dbReference type="OrthoDB" id="7782105at2"/>
<dbReference type="SUPFAM" id="SSF54909">
    <property type="entry name" value="Dimeric alpha+beta barrel"/>
    <property type="match status" value="1"/>
</dbReference>
<dbReference type="RefSeq" id="WP_147055608.1">
    <property type="nucleotide sequence ID" value="NZ_CP042437.1"/>
</dbReference>
<dbReference type="InterPro" id="IPR011008">
    <property type="entry name" value="Dimeric_a/b-barrel"/>
</dbReference>
<reference evidence="3 4" key="1">
    <citation type="journal article" date="2013" name="J. Microbiol.">
        <title>Mucilaginibacter ginsenosidivorax sp. nov., with ginsenoside converting activity isolated from sediment.</title>
        <authorList>
            <person name="Kim J.K."/>
            <person name="Choi T.E."/>
            <person name="Liu Q.M."/>
            <person name="Park H.Y."/>
            <person name="Yi T.H."/>
            <person name="Yoon M.H."/>
            <person name="Kim S.C."/>
            <person name="Im W.T."/>
        </authorList>
    </citation>
    <scope>NUCLEOTIDE SEQUENCE [LARGE SCALE GENOMIC DNA]</scope>
    <source>
        <strain evidence="3 4">KHI28</strain>
    </source>
</reference>
<organism evidence="3 4">
    <name type="scientific">Mucilaginibacter ginsenosidivorax</name>
    <dbReference type="NCBI Taxonomy" id="862126"/>
    <lineage>
        <taxon>Bacteria</taxon>
        <taxon>Pseudomonadati</taxon>
        <taxon>Bacteroidota</taxon>
        <taxon>Sphingobacteriia</taxon>
        <taxon>Sphingobacteriales</taxon>
        <taxon>Sphingobacteriaceae</taxon>
        <taxon>Mucilaginibacter</taxon>
    </lineage>
</organism>
<dbReference type="Gene3D" id="3.30.70.1060">
    <property type="entry name" value="Dimeric alpha+beta barrel"/>
    <property type="match status" value="1"/>
</dbReference>